<gene>
    <name evidence="3" type="ORF">SVIM_LOCUS326236</name>
</gene>
<feature type="signal peptide" evidence="2">
    <location>
        <begin position="1"/>
        <end position="18"/>
    </location>
</feature>
<keyword evidence="1" id="KW-0812">Transmembrane</keyword>
<evidence type="ECO:0000256" key="1">
    <source>
        <dbReference type="SAM" id="Phobius"/>
    </source>
</evidence>
<keyword evidence="2" id="KW-0732">Signal</keyword>
<evidence type="ECO:0000256" key="2">
    <source>
        <dbReference type="SAM" id="SignalP"/>
    </source>
</evidence>
<proteinExistence type="predicted"/>
<organism evidence="3">
    <name type="scientific">Salix viminalis</name>
    <name type="common">Common osier</name>
    <name type="synonym">Basket willow</name>
    <dbReference type="NCBI Taxonomy" id="40686"/>
    <lineage>
        <taxon>Eukaryota</taxon>
        <taxon>Viridiplantae</taxon>
        <taxon>Streptophyta</taxon>
        <taxon>Embryophyta</taxon>
        <taxon>Tracheophyta</taxon>
        <taxon>Spermatophyta</taxon>
        <taxon>Magnoliopsida</taxon>
        <taxon>eudicotyledons</taxon>
        <taxon>Gunneridae</taxon>
        <taxon>Pentapetalae</taxon>
        <taxon>rosids</taxon>
        <taxon>fabids</taxon>
        <taxon>Malpighiales</taxon>
        <taxon>Salicaceae</taxon>
        <taxon>Saliceae</taxon>
        <taxon>Salix</taxon>
    </lineage>
</organism>
<feature type="transmembrane region" description="Helical" evidence="1">
    <location>
        <begin position="55"/>
        <end position="73"/>
    </location>
</feature>
<dbReference type="EMBL" id="CAADRP010001707">
    <property type="protein sequence ID" value="VFU49499.1"/>
    <property type="molecule type" value="Genomic_DNA"/>
</dbReference>
<reference evidence="3" key="1">
    <citation type="submission" date="2019-03" db="EMBL/GenBank/DDBJ databases">
        <authorList>
            <person name="Mank J."/>
            <person name="Almeida P."/>
        </authorList>
    </citation>
    <scope>NUCLEOTIDE SEQUENCE</scope>
    <source>
        <strain evidence="3">78183</strain>
    </source>
</reference>
<keyword evidence="1" id="KW-1133">Transmembrane helix</keyword>
<name>A0A6N2MIR6_SALVM</name>
<evidence type="ECO:0000313" key="3">
    <source>
        <dbReference type="EMBL" id="VFU49499.1"/>
    </source>
</evidence>
<accession>A0A6N2MIR6</accession>
<protein>
    <submittedName>
        <fullName evidence="3">Uncharacterized protein</fullName>
    </submittedName>
</protein>
<feature type="chain" id="PRO_5027017189" evidence="2">
    <location>
        <begin position="19"/>
        <end position="85"/>
    </location>
</feature>
<keyword evidence="1" id="KW-0472">Membrane</keyword>
<dbReference type="AlphaFoldDB" id="A0A6N2MIR6"/>
<sequence>MSFFVCATFALLLDRTGANSKCDRSNSWDLAFLGFDVLASEEALHRSKSSVNIQFSWFLVGLVVFAITFYLGLQESQVLVTGKGI</sequence>